<dbReference type="AlphaFoldDB" id="A0A7W4UJF6"/>
<accession>A0A7W4UJF6</accession>
<dbReference type="Proteomes" id="UP000518206">
    <property type="component" value="Unassembled WGS sequence"/>
</dbReference>
<evidence type="ECO:0000313" key="1">
    <source>
        <dbReference type="EMBL" id="MBB2924800.1"/>
    </source>
</evidence>
<organism evidence="1 2">
    <name type="scientific">Cellulomonas cellasea</name>
    <dbReference type="NCBI Taxonomy" id="43670"/>
    <lineage>
        <taxon>Bacteria</taxon>
        <taxon>Bacillati</taxon>
        <taxon>Actinomycetota</taxon>
        <taxon>Actinomycetes</taxon>
        <taxon>Micrococcales</taxon>
        <taxon>Cellulomonadaceae</taxon>
        <taxon>Cellulomonas</taxon>
    </lineage>
</organism>
<sequence length="91" mass="9822">MDVNTHPEFAPTYAGIRRQYGESWAKRFVLTAPLLLGDPKGPVFRAFRSGLAAHAAGDALGEDRAWATCQALMSELAASLVAEAERFLTDA</sequence>
<reference evidence="1 2" key="2">
    <citation type="submission" date="2020-08" db="EMBL/GenBank/DDBJ databases">
        <authorList>
            <person name="Partida-Martinez L."/>
            <person name="Huntemann M."/>
            <person name="Clum A."/>
            <person name="Wang J."/>
            <person name="Palaniappan K."/>
            <person name="Ritter S."/>
            <person name="Chen I.-M."/>
            <person name="Stamatis D."/>
            <person name="Reddy T."/>
            <person name="O'Malley R."/>
            <person name="Daum C."/>
            <person name="Shapiro N."/>
            <person name="Ivanova N."/>
            <person name="Kyrpides N."/>
            <person name="Woyke T."/>
        </authorList>
    </citation>
    <scope>NUCLEOTIDE SEQUENCE [LARGE SCALE GENOMIC DNA]</scope>
    <source>
        <strain evidence="1 2">RAS26</strain>
    </source>
</reference>
<proteinExistence type="predicted"/>
<comment type="caution">
    <text evidence="1">The sequence shown here is derived from an EMBL/GenBank/DDBJ whole genome shotgun (WGS) entry which is preliminary data.</text>
</comment>
<dbReference type="RefSeq" id="WP_183297575.1">
    <property type="nucleotide sequence ID" value="NZ_JACHVX010000006.1"/>
</dbReference>
<name>A0A7W4UJF6_9CELL</name>
<protein>
    <submittedName>
        <fullName evidence="1">Uncharacterized protein</fullName>
    </submittedName>
</protein>
<dbReference type="EMBL" id="JACHVX010000006">
    <property type="protein sequence ID" value="MBB2924800.1"/>
    <property type="molecule type" value="Genomic_DNA"/>
</dbReference>
<reference evidence="1 2" key="1">
    <citation type="submission" date="2020-08" db="EMBL/GenBank/DDBJ databases">
        <title>The Agave Microbiome: Exploring the role of microbial communities in plant adaptations to desert environments.</title>
        <authorList>
            <person name="Partida-Martinez L.P."/>
        </authorList>
    </citation>
    <scope>NUCLEOTIDE SEQUENCE [LARGE SCALE GENOMIC DNA]</scope>
    <source>
        <strain evidence="1 2">RAS26</strain>
    </source>
</reference>
<evidence type="ECO:0000313" key="2">
    <source>
        <dbReference type="Proteomes" id="UP000518206"/>
    </source>
</evidence>
<gene>
    <name evidence="1" type="ORF">FHR80_003736</name>
</gene>